<feature type="compositionally biased region" description="Low complexity" evidence="1">
    <location>
        <begin position="17"/>
        <end position="80"/>
    </location>
</feature>
<protein>
    <submittedName>
        <fullName evidence="2">Uncharacterized protein</fullName>
    </submittedName>
</protein>
<accession>A0A5K1IJ14</accession>
<dbReference type="EMBL" id="CABWIH010000019">
    <property type="protein sequence ID" value="VWL86634.1"/>
    <property type="molecule type" value="Genomic_DNA"/>
</dbReference>
<reference evidence="2 3" key="1">
    <citation type="submission" date="2019-10" db="EMBL/GenBank/DDBJ databases">
        <authorList>
            <person name="Wolf R A."/>
        </authorList>
    </citation>
    <scope>NUCLEOTIDE SEQUENCE [LARGE SCALE GENOMIC DNA]</scope>
    <source>
        <strain evidence="2">Collinsella_aerofaciens_AK_138A</strain>
    </source>
</reference>
<feature type="region of interest" description="Disordered" evidence="1">
    <location>
        <begin position="17"/>
        <end position="85"/>
    </location>
</feature>
<evidence type="ECO:0000313" key="2">
    <source>
        <dbReference type="EMBL" id="VWL86634.1"/>
    </source>
</evidence>
<gene>
    <name evidence="2" type="ORF">LMKDKBCB_00834</name>
</gene>
<organism evidence="2 3">
    <name type="scientific">Collinsella aerofaciens</name>
    <dbReference type="NCBI Taxonomy" id="74426"/>
    <lineage>
        <taxon>Bacteria</taxon>
        <taxon>Bacillati</taxon>
        <taxon>Actinomycetota</taxon>
        <taxon>Coriobacteriia</taxon>
        <taxon>Coriobacteriales</taxon>
        <taxon>Coriobacteriaceae</taxon>
        <taxon>Collinsella</taxon>
    </lineage>
</organism>
<evidence type="ECO:0000256" key="1">
    <source>
        <dbReference type="SAM" id="MobiDB-lite"/>
    </source>
</evidence>
<dbReference type="Proteomes" id="UP000330807">
    <property type="component" value="Unassembled WGS sequence"/>
</dbReference>
<name>A0A5K1IJ14_9ACTN</name>
<dbReference type="AlphaFoldDB" id="A0A5K1IJ14"/>
<proteinExistence type="predicted"/>
<evidence type="ECO:0000313" key="3">
    <source>
        <dbReference type="Proteomes" id="UP000330807"/>
    </source>
</evidence>
<sequence length="183" mass="18413">MAGATMAMAAIAETMQPRATAGQQAQTDAASSDTAKAEDGTNTNAAADTAEDGTATTTGTSAVNTESANGPAATPGTPAPSLRAQTNGTPEAIYVAAETGYAHSTTASQNGVTFTVSWNDAPAGTATTFHVTQANDSSQAKAHMDVSTYWDGGSQESDMLGCFALIQRSIHLYAGKKTNGAIS</sequence>